<protein>
    <submittedName>
        <fullName evidence="1">HNH endonuclease</fullName>
    </submittedName>
</protein>
<reference evidence="1" key="1">
    <citation type="submission" date="2017-02" db="UniProtKB">
        <authorList>
            <consortium name="WormBaseParasite"/>
        </authorList>
    </citation>
    <scope>IDENTIFICATION</scope>
</reference>
<dbReference type="GO" id="GO:0003676">
    <property type="term" value="F:nucleic acid binding"/>
    <property type="evidence" value="ECO:0007669"/>
    <property type="project" value="InterPro"/>
</dbReference>
<organism evidence="1">
    <name type="scientific">Haemonchus placei</name>
    <name type="common">Barber's pole worm</name>
    <dbReference type="NCBI Taxonomy" id="6290"/>
    <lineage>
        <taxon>Eukaryota</taxon>
        <taxon>Metazoa</taxon>
        <taxon>Ecdysozoa</taxon>
        <taxon>Nematoda</taxon>
        <taxon>Chromadorea</taxon>
        <taxon>Rhabditida</taxon>
        <taxon>Rhabditina</taxon>
        <taxon>Rhabditomorpha</taxon>
        <taxon>Strongyloidea</taxon>
        <taxon>Trichostrongylidae</taxon>
        <taxon>Haemonchus</taxon>
    </lineage>
</organism>
<evidence type="ECO:0000313" key="1">
    <source>
        <dbReference type="WBParaSite" id="HPLM_0000399601-mRNA-1"/>
    </source>
</evidence>
<dbReference type="AlphaFoldDB" id="A0A0N4W2M9"/>
<dbReference type="InterPro" id="IPR036397">
    <property type="entry name" value="RNaseH_sf"/>
</dbReference>
<dbReference type="PANTHER" id="PTHR46060:SF3">
    <property type="entry name" value="PROTEIN GVQW3"/>
    <property type="match status" value="1"/>
</dbReference>
<dbReference type="OMA" id="SFWEEID"/>
<proteinExistence type="predicted"/>
<dbReference type="InterPro" id="IPR052709">
    <property type="entry name" value="Transposase-MT_Hybrid"/>
</dbReference>
<name>A0A0N4W2M9_HAEPC</name>
<dbReference type="WBParaSite" id="HPLM_0000399601-mRNA-1">
    <property type="protein sequence ID" value="HPLM_0000399601-mRNA-1"/>
    <property type="gene ID" value="HPLM_0000399601"/>
</dbReference>
<dbReference type="Gene3D" id="3.30.420.10">
    <property type="entry name" value="Ribonuclease H-like superfamily/Ribonuclease H"/>
    <property type="match status" value="1"/>
</dbReference>
<sequence length="73" mass="8553">MADCRPAPCSLDLAPSDNWLFNHLQRFMDGKQFETEDDVRNALFKSQPPSFWEEIDKLPKRWHRVVDGDGAYL</sequence>
<accession>A0A0N4W2M9</accession>
<dbReference type="PANTHER" id="PTHR46060">
    <property type="entry name" value="MARINER MOS1 TRANSPOSASE-LIKE PROTEIN"/>
    <property type="match status" value="1"/>
</dbReference>